<gene>
    <name evidence="4" type="ORF">SDC9_186685</name>
</gene>
<dbReference type="GO" id="GO:0032259">
    <property type="term" value="P:methylation"/>
    <property type="evidence" value="ECO:0007669"/>
    <property type="project" value="UniProtKB-KW"/>
</dbReference>
<evidence type="ECO:0000256" key="3">
    <source>
        <dbReference type="ARBA" id="ARBA00022691"/>
    </source>
</evidence>
<evidence type="ECO:0000256" key="1">
    <source>
        <dbReference type="ARBA" id="ARBA00022603"/>
    </source>
</evidence>
<dbReference type="InterPro" id="IPR050362">
    <property type="entry name" value="Cation-dep_OMT"/>
</dbReference>
<comment type="caution">
    <text evidence="4">The sequence shown here is derived from an EMBL/GenBank/DDBJ whole genome shotgun (WGS) entry which is preliminary data.</text>
</comment>
<dbReference type="Pfam" id="PF01596">
    <property type="entry name" value="Methyltransf_3"/>
    <property type="match status" value="1"/>
</dbReference>
<dbReference type="InterPro" id="IPR002935">
    <property type="entry name" value="SAM_O-MeTrfase"/>
</dbReference>
<proteinExistence type="predicted"/>
<dbReference type="SUPFAM" id="SSF53335">
    <property type="entry name" value="S-adenosyl-L-methionine-dependent methyltransferases"/>
    <property type="match status" value="1"/>
</dbReference>
<dbReference type="EMBL" id="VSSQ01094799">
    <property type="protein sequence ID" value="MPN39157.1"/>
    <property type="molecule type" value="Genomic_DNA"/>
</dbReference>
<organism evidence="4">
    <name type="scientific">bioreactor metagenome</name>
    <dbReference type="NCBI Taxonomy" id="1076179"/>
    <lineage>
        <taxon>unclassified sequences</taxon>
        <taxon>metagenomes</taxon>
        <taxon>ecological metagenomes</taxon>
    </lineage>
</organism>
<dbReference type="GO" id="GO:0008757">
    <property type="term" value="F:S-adenosylmethionine-dependent methyltransferase activity"/>
    <property type="evidence" value="ECO:0007669"/>
    <property type="project" value="TreeGrafter"/>
</dbReference>
<accession>A0A645HJK0</accession>
<evidence type="ECO:0000313" key="4">
    <source>
        <dbReference type="EMBL" id="MPN39157.1"/>
    </source>
</evidence>
<protein>
    <submittedName>
        <fullName evidence="4">Putative O-methyltransferase</fullName>
        <ecNumber evidence="4">2.1.1.-</ecNumber>
    </submittedName>
</protein>
<dbReference type="EC" id="2.1.1.-" evidence="4"/>
<name>A0A645HJK0_9ZZZZ</name>
<evidence type="ECO:0000256" key="2">
    <source>
        <dbReference type="ARBA" id="ARBA00022679"/>
    </source>
</evidence>
<sequence>MQKAAGVDCHVTTIERYEKAADIAKKNFCEAGITDRITLLIGEAKEILPDLVLASYDMVFLDGAKGQYPLFLPMLLKLLKTGGLLVCDNVLYKGMTAEDSLKIRRKRTIVARLRKFLKMIVEDESMKTSILPIGDGVSISIKLYDKEDNR</sequence>
<dbReference type="PANTHER" id="PTHR10509:SF14">
    <property type="entry name" value="CAFFEOYL-COA O-METHYLTRANSFERASE 3-RELATED"/>
    <property type="match status" value="1"/>
</dbReference>
<dbReference type="Gene3D" id="3.40.50.150">
    <property type="entry name" value="Vaccinia Virus protein VP39"/>
    <property type="match status" value="1"/>
</dbReference>
<dbReference type="InterPro" id="IPR029063">
    <property type="entry name" value="SAM-dependent_MTases_sf"/>
</dbReference>
<keyword evidence="2 4" id="KW-0808">Transferase</keyword>
<reference evidence="4" key="1">
    <citation type="submission" date="2019-08" db="EMBL/GenBank/DDBJ databases">
        <authorList>
            <person name="Kucharzyk K."/>
            <person name="Murdoch R.W."/>
            <person name="Higgins S."/>
            <person name="Loffler F."/>
        </authorList>
    </citation>
    <scope>NUCLEOTIDE SEQUENCE</scope>
</reference>
<keyword evidence="1 4" id="KW-0489">Methyltransferase</keyword>
<dbReference type="PANTHER" id="PTHR10509">
    <property type="entry name" value="O-METHYLTRANSFERASE-RELATED"/>
    <property type="match status" value="1"/>
</dbReference>
<dbReference type="GO" id="GO:0008171">
    <property type="term" value="F:O-methyltransferase activity"/>
    <property type="evidence" value="ECO:0007669"/>
    <property type="project" value="InterPro"/>
</dbReference>
<dbReference type="PROSITE" id="PS51682">
    <property type="entry name" value="SAM_OMT_I"/>
    <property type="match status" value="1"/>
</dbReference>
<keyword evidence="3" id="KW-0949">S-adenosyl-L-methionine</keyword>
<dbReference type="AlphaFoldDB" id="A0A645HJK0"/>